<dbReference type="Pfam" id="PF12680">
    <property type="entry name" value="SnoaL_2"/>
    <property type="match status" value="1"/>
</dbReference>
<dbReference type="OrthoDB" id="7859473at2"/>
<keyword evidence="3" id="KW-1185">Reference proteome</keyword>
<accession>A0A3D8Y9H5</accession>
<dbReference type="InterPro" id="IPR032710">
    <property type="entry name" value="NTF2-like_dom_sf"/>
</dbReference>
<reference evidence="2 3" key="1">
    <citation type="submission" date="2018-07" db="EMBL/GenBank/DDBJ databases">
        <title>Dyadobacter roseus sp. nov., isolated from rose rhizosphere soil.</title>
        <authorList>
            <person name="Chen L."/>
        </authorList>
    </citation>
    <scope>NUCLEOTIDE SEQUENCE [LARGE SCALE GENOMIC DNA]</scope>
    <source>
        <strain evidence="2 3">RS19</strain>
    </source>
</reference>
<sequence length="129" mass="14204">MEAKEIVASYFDALAKGELEKALSSFTPETKWCQPGDNKFAGLKNNLNEIIQMFQGIMTHTSGNMQVRPNGTMLESGNLVAVPVWFTATTGTKSMDLGGLDLFEVKAGKIIQVWTFSDDQSVDDEFFGK</sequence>
<dbReference type="SUPFAM" id="SSF54427">
    <property type="entry name" value="NTF2-like"/>
    <property type="match status" value="1"/>
</dbReference>
<feature type="domain" description="SnoaL-like" evidence="1">
    <location>
        <begin position="7"/>
        <end position="112"/>
    </location>
</feature>
<organism evidence="2 3">
    <name type="scientific">Dyadobacter luteus</name>
    <dbReference type="NCBI Taxonomy" id="2259619"/>
    <lineage>
        <taxon>Bacteria</taxon>
        <taxon>Pseudomonadati</taxon>
        <taxon>Bacteroidota</taxon>
        <taxon>Cytophagia</taxon>
        <taxon>Cytophagales</taxon>
        <taxon>Spirosomataceae</taxon>
        <taxon>Dyadobacter</taxon>
    </lineage>
</organism>
<evidence type="ECO:0000313" key="2">
    <source>
        <dbReference type="EMBL" id="REA60113.1"/>
    </source>
</evidence>
<gene>
    <name evidence="2" type="ORF">DSL64_15665</name>
</gene>
<evidence type="ECO:0000259" key="1">
    <source>
        <dbReference type="Pfam" id="PF12680"/>
    </source>
</evidence>
<protein>
    <submittedName>
        <fullName evidence="2">Nuclear transport factor 2 family protein</fullName>
    </submittedName>
</protein>
<dbReference type="RefSeq" id="WP_115831858.1">
    <property type="nucleotide sequence ID" value="NZ_QNUL01000012.1"/>
</dbReference>
<dbReference type="InterPro" id="IPR037401">
    <property type="entry name" value="SnoaL-like"/>
</dbReference>
<proteinExistence type="predicted"/>
<evidence type="ECO:0000313" key="3">
    <source>
        <dbReference type="Proteomes" id="UP000256373"/>
    </source>
</evidence>
<comment type="caution">
    <text evidence="2">The sequence shown here is derived from an EMBL/GenBank/DDBJ whole genome shotgun (WGS) entry which is preliminary data.</text>
</comment>
<dbReference type="Gene3D" id="3.10.450.50">
    <property type="match status" value="1"/>
</dbReference>
<dbReference type="AlphaFoldDB" id="A0A3D8Y9H5"/>
<dbReference type="EMBL" id="QNUL01000012">
    <property type="protein sequence ID" value="REA60113.1"/>
    <property type="molecule type" value="Genomic_DNA"/>
</dbReference>
<name>A0A3D8Y9H5_9BACT</name>
<dbReference type="Proteomes" id="UP000256373">
    <property type="component" value="Unassembled WGS sequence"/>
</dbReference>